<keyword evidence="2" id="KW-1185">Reference proteome</keyword>
<protein>
    <submittedName>
        <fullName evidence="1">Uncharacterized protein</fullName>
    </submittedName>
</protein>
<gene>
    <name evidence="1" type="ordered locus">EBL_c22360</name>
</gene>
<name>I2B9X3_SHIBC</name>
<dbReference type="HOGENOM" id="CLU_3103767_0_0_6"/>
<reference evidence="1 2" key="1">
    <citation type="journal article" date="2012" name="J. Bacteriol.">
        <title>Complete genome sequence of the B12-producing Shimwellia blattae strain DSM 4481, isolated from a cockroach.</title>
        <authorList>
            <person name="Brzuszkiewicz E."/>
            <person name="Waschkowitz T."/>
            <person name="Wiezer A."/>
            <person name="Daniel R."/>
        </authorList>
    </citation>
    <scope>NUCLEOTIDE SEQUENCE [LARGE SCALE GENOMIC DNA]</scope>
    <source>
        <strain evidence="2">ATCC 29907 / DSM 4481 / JCM 1650 / NBRC 105725 / CDC 9005-74</strain>
    </source>
</reference>
<dbReference type="STRING" id="630626.EBL_c22360"/>
<evidence type="ECO:0000313" key="1">
    <source>
        <dbReference type="EMBL" id="AFJ47327.1"/>
    </source>
</evidence>
<organism evidence="1 2">
    <name type="scientific">Shimwellia blattae (strain ATCC 29907 / DSM 4481 / JCM 1650 / NBRC 105725 / CDC 9005-74)</name>
    <name type="common">Escherichia blattae</name>
    <dbReference type="NCBI Taxonomy" id="630626"/>
    <lineage>
        <taxon>Bacteria</taxon>
        <taxon>Pseudomonadati</taxon>
        <taxon>Pseudomonadota</taxon>
        <taxon>Gammaproteobacteria</taxon>
        <taxon>Enterobacterales</taxon>
        <taxon>Enterobacteriaceae</taxon>
        <taxon>Shimwellia</taxon>
    </lineage>
</organism>
<accession>I2B9X3</accession>
<evidence type="ECO:0000313" key="2">
    <source>
        <dbReference type="Proteomes" id="UP000001955"/>
    </source>
</evidence>
<dbReference type="AlphaFoldDB" id="I2B9X3"/>
<dbReference type="Proteomes" id="UP000001955">
    <property type="component" value="Chromosome"/>
</dbReference>
<dbReference type="KEGG" id="ebt:EBL_c22360"/>
<dbReference type="EMBL" id="CP001560">
    <property type="protein sequence ID" value="AFJ47327.1"/>
    <property type="molecule type" value="Genomic_DNA"/>
</dbReference>
<proteinExistence type="predicted"/>
<sequence>MHNQPLLGQIAIPDSHPLPVPGWCQWAGGLKGIRALTIKFLRKAKDHFYET</sequence>